<keyword evidence="3" id="KW-1185">Reference proteome</keyword>
<dbReference type="InterPro" id="IPR004360">
    <property type="entry name" value="Glyas_Fos-R_dOase_dom"/>
</dbReference>
<gene>
    <name evidence="2" type="ORF">ACEU3E_30745</name>
</gene>
<comment type="caution">
    <text evidence="2">The sequence shown here is derived from an EMBL/GenBank/DDBJ whole genome shotgun (WGS) entry which is preliminary data.</text>
</comment>
<dbReference type="EMBL" id="JBHDLN010000023">
    <property type="protein sequence ID" value="MFB0846583.1"/>
    <property type="molecule type" value="Genomic_DNA"/>
</dbReference>
<sequence length="126" mass="14285">MSNNALFTGIPGIFVPVRDLNRSAAWYSTVLGLQEFQRGDITVEFKVRDGGPVLVLFQAEHDVPVRFPSNRHIDGNFFIFKTPDAEAAHRRLIDHGVSVTDILLYEGVQKYFFFEDPDGNRLSVED</sequence>
<reference evidence="2 3" key="1">
    <citation type="submission" date="2024-09" db="EMBL/GenBank/DDBJ databases">
        <authorList>
            <person name="Makale K.P.P."/>
            <person name="Makhzoum A."/>
            <person name="Rantong G."/>
            <person name="Rahube T.O."/>
        </authorList>
    </citation>
    <scope>NUCLEOTIDE SEQUENCE [LARGE SCALE GENOMIC DNA]</scope>
    <source>
        <strain evidence="2 3">KM_D13</strain>
    </source>
</reference>
<dbReference type="InterPro" id="IPR037523">
    <property type="entry name" value="VOC_core"/>
</dbReference>
<dbReference type="CDD" id="cd06587">
    <property type="entry name" value="VOC"/>
    <property type="match status" value="1"/>
</dbReference>
<accession>A0ABV4VAB6</accession>
<evidence type="ECO:0000259" key="1">
    <source>
        <dbReference type="PROSITE" id="PS51819"/>
    </source>
</evidence>
<name>A0ABV4VAB6_9BACL</name>
<dbReference type="RefSeq" id="WP_373956531.1">
    <property type="nucleotide sequence ID" value="NZ_JBHDLN010000023.1"/>
</dbReference>
<proteinExistence type="predicted"/>
<dbReference type="Pfam" id="PF00903">
    <property type="entry name" value="Glyoxalase"/>
    <property type="match status" value="1"/>
</dbReference>
<evidence type="ECO:0000313" key="2">
    <source>
        <dbReference type="EMBL" id="MFB0846583.1"/>
    </source>
</evidence>
<evidence type="ECO:0000313" key="3">
    <source>
        <dbReference type="Proteomes" id="UP001575622"/>
    </source>
</evidence>
<dbReference type="Proteomes" id="UP001575622">
    <property type="component" value="Unassembled WGS sequence"/>
</dbReference>
<feature type="domain" description="VOC" evidence="1">
    <location>
        <begin position="9"/>
        <end position="126"/>
    </location>
</feature>
<organism evidence="2 3">
    <name type="scientific">Paenibacillus oleatilyticus</name>
    <dbReference type="NCBI Taxonomy" id="2594886"/>
    <lineage>
        <taxon>Bacteria</taxon>
        <taxon>Bacillati</taxon>
        <taxon>Bacillota</taxon>
        <taxon>Bacilli</taxon>
        <taxon>Bacillales</taxon>
        <taxon>Paenibacillaceae</taxon>
        <taxon>Paenibacillus</taxon>
    </lineage>
</organism>
<protein>
    <submittedName>
        <fullName evidence="2">VOC family protein</fullName>
    </submittedName>
</protein>
<dbReference type="InterPro" id="IPR029068">
    <property type="entry name" value="Glyas_Bleomycin-R_OHBP_Dase"/>
</dbReference>
<dbReference type="Gene3D" id="3.10.180.10">
    <property type="entry name" value="2,3-Dihydroxybiphenyl 1,2-Dioxygenase, domain 1"/>
    <property type="match status" value="1"/>
</dbReference>
<dbReference type="PROSITE" id="PS51819">
    <property type="entry name" value="VOC"/>
    <property type="match status" value="1"/>
</dbReference>
<dbReference type="SUPFAM" id="SSF54593">
    <property type="entry name" value="Glyoxalase/Bleomycin resistance protein/Dihydroxybiphenyl dioxygenase"/>
    <property type="match status" value="1"/>
</dbReference>